<dbReference type="Proteomes" id="UP000293296">
    <property type="component" value="Chromosome"/>
</dbReference>
<dbReference type="PROSITE" id="PS51707">
    <property type="entry name" value="CYTH"/>
    <property type="match status" value="1"/>
</dbReference>
<dbReference type="EMBL" id="CP026538">
    <property type="protein sequence ID" value="QAZ67798.1"/>
    <property type="molecule type" value="Genomic_DNA"/>
</dbReference>
<reference evidence="2 3" key="1">
    <citation type="submission" date="2018-02" db="EMBL/GenBank/DDBJ databases">
        <title>Genome sequence of Desulfovibrio carbinolicus DSM 3852.</title>
        <authorList>
            <person name="Wilbanks E."/>
            <person name="Skennerton C.T."/>
            <person name="Orphan V.J."/>
        </authorList>
    </citation>
    <scope>NUCLEOTIDE SEQUENCE [LARGE SCALE GENOMIC DNA]</scope>
    <source>
        <strain evidence="2 3">DSM 3852</strain>
    </source>
</reference>
<evidence type="ECO:0000313" key="2">
    <source>
        <dbReference type="EMBL" id="QAZ67798.1"/>
    </source>
</evidence>
<name>A0A4P6HRA0_9BACT</name>
<dbReference type="KEGG" id="dcb:C3Y92_11435"/>
<dbReference type="SUPFAM" id="SSF55154">
    <property type="entry name" value="CYTH-like phosphatases"/>
    <property type="match status" value="1"/>
</dbReference>
<dbReference type="CDD" id="cd07890">
    <property type="entry name" value="CYTH-like_AC_IV-like"/>
    <property type="match status" value="1"/>
</dbReference>
<dbReference type="AlphaFoldDB" id="A0A4P6HRA0"/>
<keyword evidence="3" id="KW-1185">Reference proteome</keyword>
<accession>A0A4P6HRA0</accession>
<dbReference type="OrthoDB" id="116396at2"/>
<proteinExistence type="predicted"/>
<dbReference type="SMART" id="SM01118">
    <property type="entry name" value="CYTH"/>
    <property type="match status" value="1"/>
</dbReference>
<feature type="domain" description="CYTH" evidence="1">
    <location>
        <begin position="4"/>
        <end position="169"/>
    </location>
</feature>
<dbReference type="InterPro" id="IPR008173">
    <property type="entry name" value="Adenylyl_cyclase_CyaB"/>
</dbReference>
<dbReference type="Pfam" id="PF01928">
    <property type="entry name" value="CYTH"/>
    <property type="match status" value="1"/>
</dbReference>
<protein>
    <submittedName>
        <fullName evidence="2">Adenylate cyclase</fullName>
    </submittedName>
</protein>
<dbReference type="InterPro" id="IPR023577">
    <property type="entry name" value="CYTH_domain"/>
</dbReference>
<evidence type="ECO:0000313" key="3">
    <source>
        <dbReference type="Proteomes" id="UP000293296"/>
    </source>
</evidence>
<dbReference type="PANTHER" id="PTHR21028">
    <property type="entry name" value="SI:CH211-156B7.4"/>
    <property type="match status" value="1"/>
</dbReference>
<sequence>MSMGDEIETKFAVKSFEPVRAVLAEAGGVLLSRRFEENVVLDDAAGSLRSRDVLLRIRRDAANKVTVKTPVEAPGRPGLKVRREIETEVADPAALEAAFAVLGYLPFLRYEKVRETWQAGACLVCLDELPFGLYLEIEGPAESIAPLAGRLGLSMELALTETYHELHQQYRRRRNLPPETSFVFAPDARRRLLAELAAAT</sequence>
<dbReference type="PANTHER" id="PTHR21028:SF2">
    <property type="entry name" value="CYTH DOMAIN-CONTAINING PROTEIN"/>
    <property type="match status" value="1"/>
</dbReference>
<dbReference type="Gene3D" id="2.40.320.10">
    <property type="entry name" value="Hypothetical Protein Pfu-838710-001"/>
    <property type="match status" value="1"/>
</dbReference>
<dbReference type="RefSeq" id="WP_129352712.1">
    <property type="nucleotide sequence ID" value="NZ_CP026538.1"/>
</dbReference>
<dbReference type="InterPro" id="IPR033469">
    <property type="entry name" value="CYTH-like_dom_sf"/>
</dbReference>
<organism evidence="2 3">
    <name type="scientific">Solidesulfovibrio carbinolicus</name>
    <dbReference type="NCBI Taxonomy" id="296842"/>
    <lineage>
        <taxon>Bacteria</taxon>
        <taxon>Pseudomonadati</taxon>
        <taxon>Thermodesulfobacteriota</taxon>
        <taxon>Desulfovibrionia</taxon>
        <taxon>Desulfovibrionales</taxon>
        <taxon>Desulfovibrionaceae</taxon>
        <taxon>Solidesulfovibrio</taxon>
    </lineage>
</organism>
<gene>
    <name evidence="2" type="ORF">C3Y92_11435</name>
</gene>
<evidence type="ECO:0000259" key="1">
    <source>
        <dbReference type="PROSITE" id="PS51707"/>
    </source>
</evidence>